<keyword evidence="3" id="KW-0833">Ubl conjugation pathway</keyword>
<dbReference type="Gene3D" id="2.160.20.10">
    <property type="entry name" value="Single-stranded right-handed beta-helix, Pectin lyase-like"/>
    <property type="match status" value="2"/>
</dbReference>
<dbReference type="InterPro" id="IPR007742">
    <property type="entry name" value="NosD_dom"/>
</dbReference>
<proteinExistence type="predicted"/>
<evidence type="ECO:0000256" key="4">
    <source>
        <dbReference type="SAM" id="SignalP"/>
    </source>
</evidence>
<keyword evidence="7" id="KW-1185">Reference proteome</keyword>
<keyword evidence="4" id="KW-0732">Signal</keyword>
<evidence type="ECO:0000256" key="3">
    <source>
        <dbReference type="ARBA" id="ARBA00022786"/>
    </source>
</evidence>
<organism evidence="6 7">
    <name type="scientific">Niastella soli</name>
    <dbReference type="NCBI Taxonomy" id="2821487"/>
    <lineage>
        <taxon>Bacteria</taxon>
        <taxon>Pseudomonadati</taxon>
        <taxon>Bacteroidota</taxon>
        <taxon>Chitinophagia</taxon>
        <taxon>Chitinophagales</taxon>
        <taxon>Chitinophagaceae</taxon>
        <taxon>Niastella</taxon>
    </lineage>
</organism>
<dbReference type="PANTHER" id="PTHR22990">
    <property type="entry name" value="F-BOX ONLY PROTEIN"/>
    <property type="match status" value="1"/>
</dbReference>
<reference evidence="6 7" key="1">
    <citation type="submission" date="2021-03" db="EMBL/GenBank/DDBJ databases">
        <title>Assistant Professor.</title>
        <authorList>
            <person name="Huq M.A."/>
        </authorList>
    </citation>
    <scope>NUCLEOTIDE SEQUENCE [LARGE SCALE GENOMIC DNA]</scope>
    <source>
        <strain evidence="6 7">MAH-29</strain>
    </source>
</reference>
<feature type="domain" description="Periplasmic copper-binding protein NosD beta helix" evidence="5">
    <location>
        <begin position="165"/>
        <end position="350"/>
    </location>
</feature>
<dbReference type="InterPro" id="IPR012334">
    <property type="entry name" value="Pectin_lyas_fold"/>
</dbReference>
<evidence type="ECO:0000313" key="7">
    <source>
        <dbReference type="Proteomes" id="UP000677244"/>
    </source>
</evidence>
<name>A0ABS3YLN2_9BACT</name>
<evidence type="ECO:0000259" key="5">
    <source>
        <dbReference type="Pfam" id="PF05048"/>
    </source>
</evidence>
<dbReference type="Pfam" id="PF05048">
    <property type="entry name" value="NosD"/>
    <property type="match status" value="1"/>
</dbReference>
<sequence>MTLFNNYMKNLSLVACLIVCTITANAKTWVVRPAGPLKWLQEAIDNARPGDTILVEKGVYRQPTIVVNKPLYIKGIDCPVLDGQKKYEIMDIKSDGVVVEGFVIVHSGYSSYNDIAAIRIINSRLVIIRNNKFDDTFFGIYSQHAVNCTIAGNTLHSNAVNEITSANGIHCWKSDSMQIINNTISGHRDGIYFEFVTNSQIKKNISTGNVRYGLHFMFSNDDLYEGNLFKNNGAGVAVMFSKGVTMLRNTFSENWGGAAYGILLKEISDSHIQHNRFIRNTTGIFMEGTNRIKVEQNVFDNNGWALKIQASCNDNTVTGNNFIGNSFDVATNGTLVLNSFTNNYWDKYEGYDLNRDGIGDVPYRPVSVYAMIAERNPVTMMLFRSFITGLLDKAEKTIPGFIPENLKDDRPKMKAFK</sequence>
<evidence type="ECO:0000256" key="1">
    <source>
        <dbReference type="ARBA" id="ARBA00004906"/>
    </source>
</evidence>
<dbReference type="InterPro" id="IPR026464">
    <property type="entry name" value="NosD_copper_fam"/>
</dbReference>
<dbReference type="InterPro" id="IPR051550">
    <property type="entry name" value="SCF-Subunits/Alg-Epimerases"/>
</dbReference>
<accession>A0ABS3YLN2</accession>
<dbReference type="PANTHER" id="PTHR22990:SF15">
    <property type="entry name" value="F-BOX ONLY PROTEIN 10"/>
    <property type="match status" value="1"/>
</dbReference>
<dbReference type="InterPro" id="IPR011050">
    <property type="entry name" value="Pectin_lyase_fold/virulence"/>
</dbReference>
<dbReference type="NCBIfam" id="TIGR03804">
    <property type="entry name" value="para_beta_helix"/>
    <property type="match status" value="2"/>
</dbReference>
<feature type="chain" id="PRO_5045443188" evidence="4">
    <location>
        <begin position="27"/>
        <end position="417"/>
    </location>
</feature>
<keyword evidence="2" id="KW-0677">Repeat</keyword>
<evidence type="ECO:0000256" key="2">
    <source>
        <dbReference type="ARBA" id="ARBA00022737"/>
    </source>
</evidence>
<dbReference type="InterPro" id="IPR022441">
    <property type="entry name" value="Para_beta_helix_rpt-2"/>
</dbReference>
<gene>
    <name evidence="6" type="ORF">J7I42_00740</name>
</gene>
<dbReference type="EMBL" id="JAGHKO010000001">
    <property type="protein sequence ID" value="MBO9198767.1"/>
    <property type="molecule type" value="Genomic_DNA"/>
</dbReference>
<dbReference type="SUPFAM" id="SSF51126">
    <property type="entry name" value="Pectin lyase-like"/>
    <property type="match status" value="1"/>
</dbReference>
<dbReference type="InterPro" id="IPR006626">
    <property type="entry name" value="PbH1"/>
</dbReference>
<dbReference type="Proteomes" id="UP000677244">
    <property type="component" value="Unassembled WGS sequence"/>
</dbReference>
<dbReference type="RefSeq" id="WP_209136856.1">
    <property type="nucleotide sequence ID" value="NZ_JAGHKO010000001.1"/>
</dbReference>
<comment type="caution">
    <text evidence="6">The sequence shown here is derived from an EMBL/GenBank/DDBJ whole genome shotgun (WGS) entry which is preliminary data.</text>
</comment>
<dbReference type="SMART" id="SM00710">
    <property type="entry name" value="PbH1"/>
    <property type="match status" value="10"/>
</dbReference>
<feature type="signal peptide" evidence="4">
    <location>
        <begin position="1"/>
        <end position="26"/>
    </location>
</feature>
<comment type="pathway">
    <text evidence="1">Protein modification; protein ubiquitination.</text>
</comment>
<protein>
    <submittedName>
        <fullName evidence="6">Nitrous oxide reductase family maturation protein NosD</fullName>
    </submittedName>
</protein>
<dbReference type="NCBIfam" id="TIGR04247">
    <property type="entry name" value="NosD_copper_fam"/>
    <property type="match status" value="1"/>
</dbReference>
<evidence type="ECO:0000313" key="6">
    <source>
        <dbReference type="EMBL" id="MBO9198767.1"/>
    </source>
</evidence>